<dbReference type="Pfam" id="PF05134">
    <property type="entry name" value="T2SSL"/>
    <property type="match status" value="1"/>
</dbReference>
<evidence type="ECO:0000259" key="11">
    <source>
        <dbReference type="Pfam" id="PF05134"/>
    </source>
</evidence>
<evidence type="ECO:0008006" key="15">
    <source>
        <dbReference type="Google" id="ProtNLM"/>
    </source>
</evidence>
<protein>
    <recommendedName>
        <fullName evidence="15">General secretion pathway protein GspL</fullName>
    </recommendedName>
</protein>
<evidence type="ECO:0000256" key="9">
    <source>
        <dbReference type="ARBA" id="ARBA00023136"/>
    </source>
</evidence>
<evidence type="ECO:0000313" key="13">
    <source>
        <dbReference type="EMBL" id="MBM6578370.1"/>
    </source>
</evidence>
<dbReference type="InterPro" id="IPR024230">
    <property type="entry name" value="GspL_cyto_dom"/>
</dbReference>
<keyword evidence="8 10" id="KW-1133">Transmembrane helix</keyword>
<evidence type="ECO:0000313" key="14">
    <source>
        <dbReference type="Proteomes" id="UP000763641"/>
    </source>
</evidence>
<feature type="transmembrane region" description="Helical" evidence="10">
    <location>
        <begin position="209"/>
        <end position="230"/>
    </location>
</feature>
<dbReference type="Gene3D" id="3.30.1360.100">
    <property type="entry name" value="General secretion pathway protein M, EpsM"/>
    <property type="match status" value="1"/>
</dbReference>
<dbReference type="RefSeq" id="WP_204200464.1">
    <property type="nucleotide sequence ID" value="NZ_JAFEMC010000007.1"/>
</dbReference>
<dbReference type="NCBIfam" id="TIGR01709">
    <property type="entry name" value="typeII_sec_gspL"/>
    <property type="match status" value="1"/>
</dbReference>
<comment type="similarity">
    <text evidence="2">Belongs to the GSP L family.</text>
</comment>
<keyword evidence="14" id="KW-1185">Reference proteome</keyword>
<accession>A0ABS2DBR1</accession>
<keyword evidence="9 10" id="KW-0472">Membrane</keyword>
<sequence length="358" mass="37303">MTTLLFLPAGDAGFRWLRVGDGGTMARGDGVPEGDDPIVAVTPADAVTLHWADLPTRSAAQGVAAARLLAAEASAAPVGELHVAVGSEGEGMERPIGVVGAGTMQAWLEQLASAGVDPVAMIPAPMLLPRPDEGYIRADIGGQGVVRGRTAGFADEARLTDLVTGDTPPQPLDRAALDAALFRAAAEPALDLRQGPFARRRGFAIDWRLVRRLAVLALAILAVTLAISLVRLAKYSFAADRLEAQADALAATALPRGETVTDPSRQLTERQRRTFGPGVGFSTTTAAAFAAIRSVPQTELTGLDFANDGALRLSVATERESAATDLKRALERAGFTVRASTFVANGNRVSGELTVIAP</sequence>
<dbReference type="InterPro" id="IPR043129">
    <property type="entry name" value="ATPase_NBD"/>
</dbReference>
<keyword evidence="4" id="KW-1003">Cell membrane</keyword>
<evidence type="ECO:0000256" key="8">
    <source>
        <dbReference type="ARBA" id="ARBA00022989"/>
    </source>
</evidence>
<name>A0ABS2DBR1_9SPHN</name>
<dbReference type="InterPro" id="IPR007812">
    <property type="entry name" value="T2SS_protein-GspL"/>
</dbReference>
<keyword evidence="3" id="KW-0813">Transport</keyword>
<proteinExistence type="inferred from homology"/>
<gene>
    <name evidence="13" type="ORF">ILT43_18465</name>
</gene>
<dbReference type="Gene3D" id="3.30.420.380">
    <property type="match status" value="1"/>
</dbReference>
<dbReference type="Proteomes" id="UP000763641">
    <property type="component" value="Unassembled WGS sequence"/>
</dbReference>
<evidence type="ECO:0000256" key="1">
    <source>
        <dbReference type="ARBA" id="ARBA00004377"/>
    </source>
</evidence>
<evidence type="ECO:0000256" key="6">
    <source>
        <dbReference type="ARBA" id="ARBA00022692"/>
    </source>
</evidence>
<feature type="domain" description="GspL periplasmic" evidence="12">
    <location>
        <begin position="207"/>
        <end position="355"/>
    </location>
</feature>
<reference evidence="13 14" key="1">
    <citation type="submission" date="2020-12" db="EMBL/GenBank/DDBJ databases">
        <title>Sphingomonas sp.</title>
        <authorList>
            <person name="Kim M.K."/>
        </authorList>
    </citation>
    <scope>NUCLEOTIDE SEQUENCE [LARGE SCALE GENOMIC DNA]</scope>
    <source>
        <strain evidence="13 14">BT552</strain>
    </source>
</reference>
<evidence type="ECO:0000256" key="3">
    <source>
        <dbReference type="ARBA" id="ARBA00022448"/>
    </source>
</evidence>
<dbReference type="SUPFAM" id="SSF53067">
    <property type="entry name" value="Actin-like ATPase domain"/>
    <property type="match status" value="1"/>
</dbReference>
<comment type="subcellular location">
    <subcellularLocation>
        <location evidence="1">Cell inner membrane</location>
        <topology evidence="1">Single-pass membrane protein</topology>
    </subcellularLocation>
</comment>
<keyword evidence="6 10" id="KW-0812">Transmembrane</keyword>
<feature type="domain" description="GspL cytoplasmic actin-ATPase-like" evidence="11">
    <location>
        <begin position="38"/>
        <end position="152"/>
    </location>
</feature>
<organism evidence="13 14">
    <name type="scientific">Sphingomonas longa</name>
    <dbReference type="NCBI Taxonomy" id="2778730"/>
    <lineage>
        <taxon>Bacteria</taxon>
        <taxon>Pseudomonadati</taxon>
        <taxon>Pseudomonadota</taxon>
        <taxon>Alphaproteobacteria</taxon>
        <taxon>Sphingomonadales</taxon>
        <taxon>Sphingomonadaceae</taxon>
        <taxon>Sphingomonas</taxon>
    </lineage>
</organism>
<dbReference type="InterPro" id="IPR025691">
    <property type="entry name" value="GspL_pp_dom"/>
</dbReference>
<keyword evidence="7" id="KW-0653">Protein transport</keyword>
<evidence type="ECO:0000256" key="4">
    <source>
        <dbReference type="ARBA" id="ARBA00022475"/>
    </source>
</evidence>
<evidence type="ECO:0000256" key="5">
    <source>
        <dbReference type="ARBA" id="ARBA00022519"/>
    </source>
</evidence>
<evidence type="ECO:0000256" key="7">
    <source>
        <dbReference type="ARBA" id="ARBA00022927"/>
    </source>
</evidence>
<evidence type="ECO:0000259" key="12">
    <source>
        <dbReference type="Pfam" id="PF12693"/>
    </source>
</evidence>
<keyword evidence="5" id="KW-0997">Cell inner membrane</keyword>
<dbReference type="Pfam" id="PF12693">
    <property type="entry name" value="GspL_C"/>
    <property type="match status" value="1"/>
</dbReference>
<dbReference type="EMBL" id="JAFEMC010000007">
    <property type="protein sequence ID" value="MBM6578370.1"/>
    <property type="molecule type" value="Genomic_DNA"/>
</dbReference>
<dbReference type="PIRSF" id="PIRSF015761">
    <property type="entry name" value="Protein_L"/>
    <property type="match status" value="1"/>
</dbReference>
<comment type="caution">
    <text evidence="13">The sequence shown here is derived from an EMBL/GenBank/DDBJ whole genome shotgun (WGS) entry which is preliminary data.</text>
</comment>
<evidence type="ECO:0000256" key="2">
    <source>
        <dbReference type="ARBA" id="ARBA00005318"/>
    </source>
</evidence>
<evidence type="ECO:0000256" key="10">
    <source>
        <dbReference type="SAM" id="Phobius"/>
    </source>
</evidence>